<dbReference type="GO" id="GO:0005886">
    <property type="term" value="C:plasma membrane"/>
    <property type="evidence" value="ECO:0007669"/>
    <property type="project" value="UniProtKB-SubCell"/>
</dbReference>
<evidence type="ECO:0000313" key="9">
    <source>
        <dbReference type="EMBL" id="OIR20290.1"/>
    </source>
</evidence>
<feature type="transmembrane region" description="Helical" evidence="8">
    <location>
        <begin position="184"/>
        <end position="202"/>
    </location>
</feature>
<evidence type="ECO:0008006" key="11">
    <source>
        <dbReference type="Google" id="ProtNLM"/>
    </source>
</evidence>
<dbReference type="GO" id="GO:0008233">
    <property type="term" value="F:peptidase activity"/>
    <property type="evidence" value="ECO:0007669"/>
    <property type="project" value="UniProtKB-KW"/>
</dbReference>
<evidence type="ECO:0000256" key="8">
    <source>
        <dbReference type="SAM" id="Phobius"/>
    </source>
</evidence>
<evidence type="ECO:0000256" key="3">
    <source>
        <dbReference type="ARBA" id="ARBA00022670"/>
    </source>
</evidence>
<keyword evidence="2" id="KW-1003">Cell membrane</keyword>
<organism evidence="9 10">
    <name type="scientific">Marine Group III euryarchaeote CG-Bathy1</name>
    <dbReference type="NCBI Taxonomy" id="1889001"/>
    <lineage>
        <taxon>Archaea</taxon>
        <taxon>Methanobacteriati</taxon>
        <taxon>Thermoplasmatota</taxon>
        <taxon>Thermoplasmata</taxon>
        <taxon>Candidatus Thermoprofundales</taxon>
    </lineage>
</organism>
<dbReference type="InterPro" id="IPR019127">
    <property type="entry name" value="Exosortase"/>
</dbReference>
<sequence length="217" mass="25051">MKEYFERLSIQIGSYLDNTENKLFKLTNATKPSEKTAISTAFNFFIVMVVVLPIDLLFQHLTRADNSLLFFQKIVAKFVYYSEKLMGIDVLLTGPNQTELSYAEIPINLEIVSQCTGLHETLFLGLLVICFRGVNPYVRLKWAGIFAVLIFIENAIRIISFYPVTQAYDFQTWDKLHYFWWHTGQYALLMTAFILWVSIVASNPANRTKLGKEIPEK</sequence>
<dbReference type="Proteomes" id="UP000183815">
    <property type="component" value="Unassembled WGS sequence"/>
</dbReference>
<dbReference type="Pfam" id="PF09721">
    <property type="entry name" value="Exosortase_EpsH"/>
    <property type="match status" value="1"/>
</dbReference>
<protein>
    <recommendedName>
        <fullName evidence="11">Exosortase/archaeosortase family protein</fullName>
    </recommendedName>
</protein>
<keyword evidence="7 8" id="KW-0472">Membrane</keyword>
<comment type="caution">
    <text evidence="9">The sequence shown here is derived from an EMBL/GenBank/DDBJ whole genome shotgun (WGS) entry which is preliminary data.</text>
</comment>
<dbReference type="EMBL" id="MIYU01000001">
    <property type="protein sequence ID" value="OIR20290.1"/>
    <property type="molecule type" value="Genomic_DNA"/>
</dbReference>
<comment type="subcellular location">
    <subcellularLocation>
        <location evidence="1">Cell membrane</location>
        <topology evidence="1">Multi-pass membrane protein</topology>
    </subcellularLocation>
</comment>
<evidence type="ECO:0000256" key="7">
    <source>
        <dbReference type="ARBA" id="ARBA00023136"/>
    </source>
</evidence>
<dbReference type="InterPro" id="IPR026392">
    <property type="entry name" value="Exo/Archaeosortase_dom"/>
</dbReference>
<evidence type="ECO:0000256" key="1">
    <source>
        <dbReference type="ARBA" id="ARBA00004651"/>
    </source>
</evidence>
<evidence type="ECO:0000256" key="6">
    <source>
        <dbReference type="ARBA" id="ARBA00022989"/>
    </source>
</evidence>
<dbReference type="NCBIfam" id="TIGR04178">
    <property type="entry name" value="exo_archaeo"/>
    <property type="match status" value="1"/>
</dbReference>
<dbReference type="GO" id="GO:0006508">
    <property type="term" value="P:proteolysis"/>
    <property type="evidence" value="ECO:0007669"/>
    <property type="project" value="UniProtKB-KW"/>
</dbReference>
<gene>
    <name evidence="9" type="ORF">BEU04_00320</name>
</gene>
<dbReference type="AlphaFoldDB" id="A0A1J5TH63"/>
<evidence type="ECO:0000313" key="10">
    <source>
        <dbReference type="Proteomes" id="UP000183815"/>
    </source>
</evidence>
<name>A0A1J5TH63_9ARCH</name>
<keyword evidence="3" id="KW-0645">Protease</keyword>
<keyword evidence="5" id="KW-0378">Hydrolase</keyword>
<evidence type="ECO:0000256" key="5">
    <source>
        <dbReference type="ARBA" id="ARBA00022801"/>
    </source>
</evidence>
<evidence type="ECO:0000256" key="2">
    <source>
        <dbReference type="ARBA" id="ARBA00022475"/>
    </source>
</evidence>
<reference evidence="9 10" key="1">
    <citation type="submission" date="2016-08" db="EMBL/GenBank/DDBJ databases">
        <title>New Insights into Marine Group III Euryarchaeota, from dark to light.</title>
        <authorList>
            <person name="Haro-Moreno J.M."/>
            <person name="Rodriguez-Valera F."/>
            <person name="Lopez-Garcia P."/>
            <person name="Moreira D."/>
            <person name="Martin-Cuadrado A.B."/>
        </authorList>
    </citation>
    <scope>NUCLEOTIDE SEQUENCE [LARGE SCALE GENOMIC DNA]</scope>
    <source>
        <strain evidence="9">CG-Bathy1</strain>
    </source>
</reference>
<proteinExistence type="predicted"/>
<accession>A0A1J5TH63</accession>
<evidence type="ECO:0000256" key="4">
    <source>
        <dbReference type="ARBA" id="ARBA00022692"/>
    </source>
</evidence>
<keyword evidence="4 8" id="KW-0812">Transmembrane</keyword>
<keyword evidence="6 8" id="KW-1133">Transmembrane helix</keyword>
<feature type="transmembrane region" description="Helical" evidence="8">
    <location>
        <begin position="37"/>
        <end position="58"/>
    </location>
</feature>
<feature type="transmembrane region" description="Helical" evidence="8">
    <location>
        <begin position="142"/>
        <end position="164"/>
    </location>
</feature>